<proteinExistence type="predicted"/>
<dbReference type="EMBL" id="MT145168">
    <property type="protein sequence ID" value="QJI04312.1"/>
    <property type="molecule type" value="Genomic_DNA"/>
</dbReference>
<reference evidence="1" key="1">
    <citation type="submission" date="2020-03" db="EMBL/GenBank/DDBJ databases">
        <title>The deep terrestrial virosphere.</title>
        <authorList>
            <person name="Holmfeldt K."/>
            <person name="Nilsson E."/>
            <person name="Simone D."/>
            <person name="Lopez-Fernandez M."/>
            <person name="Wu X."/>
            <person name="de Brujin I."/>
            <person name="Lundin D."/>
            <person name="Andersson A."/>
            <person name="Bertilsson S."/>
            <person name="Dopson M."/>
        </authorList>
    </citation>
    <scope>NUCLEOTIDE SEQUENCE</scope>
    <source>
        <strain evidence="2">MM415B04918</strain>
        <strain evidence="1">TM448A08530</strain>
        <strain evidence="3">TM448B07375</strain>
    </source>
</reference>
<accession>A0A6H2A6W2</accession>
<organism evidence="1">
    <name type="scientific">viral metagenome</name>
    <dbReference type="NCBI Taxonomy" id="1070528"/>
    <lineage>
        <taxon>unclassified sequences</taxon>
        <taxon>metagenomes</taxon>
        <taxon>organismal metagenomes</taxon>
    </lineage>
</organism>
<protein>
    <submittedName>
        <fullName evidence="1">Uncharacterized protein</fullName>
    </submittedName>
</protein>
<dbReference type="EMBL" id="MT143373">
    <property type="protein sequence ID" value="QJA96128.1"/>
    <property type="molecule type" value="Genomic_DNA"/>
</dbReference>
<sequence>MKRKEKYLKECLRFLDYFGVDYSKEVIKLTDGGNSCIMNTESEFYELFGGYSVNSIAEFVAEELGKKTEWYD</sequence>
<name>A0A6H2A6W2_9ZZZZ</name>
<gene>
    <name evidence="2" type="ORF">MM415B04918_0005</name>
    <name evidence="1" type="ORF">TM448A08530_0002</name>
    <name evidence="3" type="ORF">TM448B07375_0007</name>
</gene>
<dbReference type="AlphaFoldDB" id="A0A6H2A6W2"/>
<evidence type="ECO:0000313" key="2">
    <source>
        <dbReference type="EMBL" id="QJA96128.1"/>
    </source>
</evidence>
<evidence type="ECO:0000313" key="3">
    <source>
        <dbReference type="EMBL" id="QJI04312.1"/>
    </source>
</evidence>
<dbReference type="EMBL" id="MT144584">
    <property type="protein sequence ID" value="QJA55275.1"/>
    <property type="molecule type" value="Genomic_DNA"/>
</dbReference>
<evidence type="ECO:0000313" key="1">
    <source>
        <dbReference type="EMBL" id="QJA55275.1"/>
    </source>
</evidence>